<name>A0A1Q3A2Q3_ZYGRO</name>
<proteinExistence type="predicted"/>
<gene>
    <name evidence="1" type="ORF">ZYGR_0S00820</name>
</gene>
<evidence type="ECO:0008006" key="3">
    <source>
        <dbReference type="Google" id="ProtNLM"/>
    </source>
</evidence>
<dbReference type="Proteomes" id="UP000187013">
    <property type="component" value="Unassembled WGS sequence"/>
</dbReference>
<dbReference type="GO" id="GO:0008641">
    <property type="term" value="F:ubiquitin-like modifier activating enzyme activity"/>
    <property type="evidence" value="ECO:0007669"/>
    <property type="project" value="InterPro"/>
</dbReference>
<sequence length="462" mass="53763">MDRFDRQLRLWGGFGHELLTNGQICFIVERRDDPLLLEVQRHLLLAGISSYLVLHSDKQHTPAKDAFAFIDENQELQALNPEIKPQWNFLPWSRIQTQSFKDISVIVLINCRDAHMLQELSIRREHSINFPPVLVAAVNYPLAYMYLWLKEIHFVVTTNPEYVVPDLRINEPWDEVLQYTESLDFGKLREEELAEIPYPLILSSALRATSQDERPLHQKLDDFYLKYSQQALNDSNYRQAKRYARQVSRSSELGRQRVKQLLNRLQIYQRSNWHDSFNGKFMTLCQALGQFLDQYHQLPLPSEFPDMEAGTQIYNDLKMIYQKKAREDCETMEAIVARLGFPDFPRMLVKKFCDNINYWTLLEPIVNESSVPGIYSSTELTRYLNEQEVTISTHEKKLLENLLSLAEDSYDSHTLVSSFPATAFLGGAVAQEVVKLVTHQYVPIDNTFVYDLISDESSTVKL</sequence>
<dbReference type="OrthoDB" id="1708823at2759"/>
<comment type="caution">
    <text evidence="1">The sequence shown here is derived from an EMBL/GenBank/DDBJ whole genome shotgun (WGS) entry which is preliminary data.</text>
</comment>
<dbReference type="EMBL" id="BDGX01000019">
    <property type="protein sequence ID" value="GAV49949.1"/>
    <property type="molecule type" value="Genomic_DNA"/>
</dbReference>
<dbReference type="eggNOG" id="KOG2016">
    <property type="taxonomic scope" value="Eukaryota"/>
</dbReference>
<dbReference type="AlphaFoldDB" id="A0A1Q3A2Q3"/>
<protein>
    <recommendedName>
        <fullName evidence="3">NEDD8-activating enzyme E1 regulatory subunit</fullName>
    </recommendedName>
</protein>
<accession>A0A1Q3A2Q3</accession>
<organism evidence="1 2">
    <name type="scientific">Zygosaccharomyces rouxii</name>
    <dbReference type="NCBI Taxonomy" id="4956"/>
    <lineage>
        <taxon>Eukaryota</taxon>
        <taxon>Fungi</taxon>
        <taxon>Dikarya</taxon>
        <taxon>Ascomycota</taxon>
        <taxon>Saccharomycotina</taxon>
        <taxon>Saccharomycetes</taxon>
        <taxon>Saccharomycetales</taxon>
        <taxon>Saccharomycetaceae</taxon>
        <taxon>Zygosaccharomyces</taxon>
    </lineage>
</organism>
<evidence type="ECO:0000313" key="1">
    <source>
        <dbReference type="EMBL" id="GAV49949.1"/>
    </source>
</evidence>
<dbReference type="SUPFAM" id="SSF69572">
    <property type="entry name" value="Activating enzymes of the ubiquitin-like proteins"/>
    <property type="match status" value="1"/>
</dbReference>
<evidence type="ECO:0000313" key="2">
    <source>
        <dbReference type="Proteomes" id="UP000187013"/>
    </source>
</evidence>
<dbReference type="InterPro" id="IPR035985">
    <property type="entry name" value="Ubiquitin-activating_enz"/>
</dbReference>
<dbReference type="Gene3D" id="3.40.50.720">
    <property type="entry name" value="NAD(P)-binding Rossmann-like Domain"/>
    <property type="match status" value="1"/>
</dbReference>
<reference evidence="1 2" key="1">
    <citation type="submission" date="2016-08" db="EMBL/GenBank/DDBJ databases">
        <title>Draft genome sequence of allopolyploid Zygosaccharomyces rouxii.</title>
        <authorList>
            <person name="Watanabe J."/>
            <person name="Uehara K."/>
            <person name="Mogi Y."/>
            <person name="Tsukioka Y."/>
        </authorList>
    </citation>
    <scope>NUCLEOTIDE SEQUENCE [LARGE SCALE GENOMIC DNA]</scope>
    <source>
        <strain evidence="1 2">NBRC 110957</strain>
    </source>
</reference>